<feature type="region of interest" description="Disordered" evidence="3">
    <location>
        <begin position="336"/>
        <end position="356"/>
    </location>
</feature>
<dbReference type="PROSITE" id="PS50020">
    <property type="entry name" value="WW_DOMAIN_2"/>
    <property type="match status" value="2"/>
</dbReference>
<evidence type="ECO:0000259" key="4">
    <source>
        <dbReference type="PROSITE" id="PS50020"/>
    </source>
</evidence>
<dbReference type="Proteomes" id="UP000251314">
    <property type="component" value="Unassembled WGS sequence"/>
</dbReference>
<dbReference type="SMART" id="SM00015">
    <property type="entry name" value="IQ"/>
    <property type="match status" value="5"/>
</dbReference>
<evidence type="ECO:0000313" key="6">
    <source>
        <dbReference type="EMBL" id="KAG2914937.1"/>
    </source>
</evidence>
<name>A0A329RY65_9STRA</name>
<dbReference type="AlphaFoldDB" id="A0A329RY65"/>
<dbReference type="PRINTS" id="PR00633">
    <property type="entry name" value="RCCNDNSATION"/>
</dbReference>
<dbReference type="EMBL" id="RCMG01000380">
    <property type="protein sequence ID" value="KAG2855353.1"/>
    <property type="molecule type" value="Genomic_DNA"/>
</dbReference>
<dbReference type="STRING" id="29920.A0A329RY65"/>
<dbReference type="Pfam" id="PF00397">
    <property type="entry name" value="WW"/>
    <property type="match status" value="2"/>
</dbReference>
<dbReference type="Gene3D" id="2.20.70.10">
    <property type="match status" value="3"/>
</dbReference>
<dbReference type="CDD" id="cd00201">
    <property type="entry name" value="WW"/>
    <property type="match status" value="1"/>
</dbReference>
<dbReference type="Proteomes" id="UP000697107">
    <property type="component" value="Unassembled WGS sequence"/>
</dbReference>
<dbReference type="EMBL" id="RCMV01000348">
    <property type="protein sequence ID" value="KAG3218687.1"/>
    <property type="molecule type" value="Genomic_DNA"/>
</dbReference>
<sequence length="1216" mass="138364">MMDPNMTRRARAEQKKKIKAAQRKLESGWKPGRSKRRKQKAAVMIQRVYRSHLLRQAFQRSRHNVRFTFTSLQAFGHARSRQHWRNVDLRRLSREELRLLALTLNLPSTGKKVLLICRIQRWMDLHVLGSDMAAQAAARALENRRKAQGSVYFCEAHPGADLVDIRPLRGHHITSIAAGSESNAVYALDGARGAAWLCRTGGLASQVGLCSHVHRRDEFEPTPRESHWLATPVFLHTLRAEHVDRVYVARGHAMALAKAGELFSWGDNAHGALGFPAESAAQVARNRATVVGTLSNYQAVAAAVGGHHSIAVCDHVAGHDGVVFCWGSNSHGQLGFSSSSSNTPADGPAKTSPTTFPRPAVMHQVAALRSVSVRQVACGGLHSLALTTDGKVYSWGCSDGGRLGQGRVPKRTSDVSEPALVRGKLSNLVALTIACGAWHSACIAAEASQVVSGVGRVMTWGTGIYGQLGVGKAQVTYEPQPVRLPPREMDDEVFAIRLACGTHHTAALTVDNRIFTWGSTRAFNGVPTELRLSGGERFGRVVSLACGRTFTVFNTVSRDAASYEWPEVPRLWRDKPAIIPHLDLSKVPTLPLCTSNPLPPFSKATKVVKTSSELPSPVRLEPFADRRAREEEEVREAKRIDDIDIETIVHPLCRLCWRCDGFQPSPLRLWMCRNCSHERQLHGVRRPGVPMGEYEAVRKLQCLFRARRARRVLQRAREQRYQRIFSISHNEFFYYNVWQGKKSWARPAEISEDFDVPIRDPDASPRISPPLTPVEAATKLQAAWRGLQARRLTLSLLRDRYEKHFDLEKERVYHVRKSVGKKEPSTKLWDPPPLLRKRYDLGDPVEIQRLAKFASMTHDEAARIVQHAYRCYRGREFMRRILRSRIKKLWDATTGRFYYYNATTKESAWEKPRLLLNDDDDDNFGSKGGRHHEPTQGRRRAVALRPEKFHNEEAAARTIQALYRRFATRKTLLQLISRRYRKMMDPVSSQPYYYDSVSGTATWFKPAVFGAYDLELFDDSTVSASGRRQSTLVAPQSSALYAASKLPRISERARLKRHKRRLQRLRQMSRDEAASRLQRMWRTHRAKDELRELLFDAYEKIYDPTTEHFYYYNRKTGIAKWEKPALLVGDGRDIKETKVIKRRRSHTVTAPYEAKQVLFMFMRCSVARLELHRLLRERIQKVFDPNSQQYYYFDKLTGQSSWKKPVTLKGYDLSPV</sequence>
<dbReference type="InterPro" id="IPR058923">
    <property type="entry name" value="RCC1-like_dom"/>
</dbReference>
<dbReference type="Proteomes" id="UP000774804">
    <property type="component" value="Unassembled WGS sequence"/>
</dbReference>
<comment type="caution">
    <text evidence="9">The sequence shown here is derived from an EMBL/GenBank/DDBJ whole genome shotgun (WGS) entry which is preliminary data.</text>
</comment>
<gene>
    <name evidence="9" type="ORF">PC110_g15244</name>
    <name evidence="5" type="ORF">PC113_g12512</name>
    <name evidence="6" type="ORF">PC115_g11535</name>
    <name evidence="7" type="ORF">PC118_g12130</name>
    <name evidence="8" type="ORF">PC129_g10510</name>
</gene>
<evidence type="ECO:0000313" key="7">
    <source>
        <dbReference type="EMBL" id="KAG2978679.1"/>
    </source>
</evidence>
<evidence type="ECO:0000313" key="8">
    <source>
        <dbReference type="EMBL" id="KAG3218687.1"/>
    </source>
</evidence>
<dbReference type="PROSITE" id="PS50012">
    <property type="entry name" value="RCC1_3"/>
    <property type="match status" value="4"/>
</dbReference>
<dbReference type="InterPro" id="IPR000048">
    <property type="entry name" value="IQ_motif_EF-hand-BS"/>
</dbReference>
<evidence type="ECO:0000256" key="3">
    <source>
        <dbReference type="SAM" id="MobiDB-lite"/>
    </source>
</evidence>
<dbReference type="EMBL" id="MJFZ01000493">
    <property type="protein sequence ID" value="RAW28372.1"/>
    <property type="molecule type" value="Genomic_DNA"/>
</dbReference>
<feature type="repeat" description="RCC1" evidence="2">
    <location>
        <begin position="390"/>
        <end position="446"/>
    </location>
</feature>
<dbReference type="Pfam" id="PF25390">
    <property type="entry name" value="WD40_RLD"/>
    <property type="match status" value="1"/>
</dbReference>
<dbReference type="EMBL" id="RCMI01000364">
    <property type="protein sequence ID" value="KAG2914937.1"/>
    <property type="molecule type" value="Genomic_DNA"/>
</dbReference>
<dbReference type="InterPro" id="IPR009091">
    <property type="entry name" value="RCC1/BLIP-II"/>
</dbReference>
<dbReference type="Proteomes" id="UP000760860">
    <property type="component" value="Unassembled WGS sequence"/>
</dbReference>
<dbReference type="Proteomes" id="UP000735874">
    <property type="component" value="Unassembled WGS sequence"/>
</dbReference>
<dbReference type="PANTHER" id="PTHR22870">
    <property type="entry name" value="REGULATOR OF CHROMOSOME CONDENSATION"/>
    <property type="match status" value="1"/>
</dbReference>
<dbReference type="PANTHER" id="PTHR22870:SF408">
    <property type="entry name" value="OS09G0560450 PROTEIN"/>
    <property type="match status" value="1"/>
</dbReference>
<feature type="domain" description="WW" evidence="4">
    <location>
        <begin position="1092"/>
        <end position="1126"/>
    </location>
</feature>
<dbReference type="Gene3D" id="1.20.5.190">
    <property type="match status" value="1"/>
</dbReference>
<dbReference type="SMART" id="SM00456">
    <property type="entry name" value="WW"/>
    <property type="match status" value="5"/>
</dbReference>
<dbReference type="SUPFAM" id="SSF50985">
    <property type="entry name" value="RCC1/BLIP-II"/>
    <property type="match status" value="1"/>
</dbReference>
<dbReference type="PROSITE" id="PS50096">
    <property type="entry name" value="IQ"/>
    <property type="match status" value="5"/>
</dbReference>
<reference evidence="5" key="2">
    <citation type="submission" date="2018-10" db="EMBL/GenBank/DDBJ databases">
        <title>Effector identification in a new, highly contiguous assembly of the strawberry crown rot pathogen Phytophthora cactorum.</title>
        <authorList>
            <person name="Armitage A.D."/>
            <person name="Nellist C.F."/>
            <person name="Bates H."/>
            <person name="Vickerstaff R.J."/>
            <person name="Harrison R.J."/>
        </authorList>
    </citation>
    <scope>NUCLEOTIDE SEQUENCE</scope>
    <source>
        <strain evidence="5">15-7</strain>
        <strain evidence="6">4032</strain>
        <strain evidence="7">P415</strain>
        <strain evidence="8">P421</strain>
    </source>
</reference>
<organism evidence="9 10">
    <name type="scientific">Phytophthora cactorum</name>
    <dbReference type="NCBI Taxonomy" id="29920"/>
    <lineage>
        <taxon>Eukaryota</taxon>
        <taxon>Sar</taxon>
        <taxon>Stramenopiles</taxon>
        <taxon>Oomycota</taxon>
        <taxon>Peronosporomycetes</taxon>
        <taxon>Peronosporales</taxon>
        <taxon>Peronosporaceae</taxon>
        <taxon>Phytophthora</taxon>
    </lineage>
</organism>
<accession>A0A329RY65</accession>
<evidence type="ECO:0000313" key="10">
    <source>
        <dbReference type="Proteomes" id="UP000251314"/>
    </source>
</evidence>
<dbReference type="OrthoDB" id="10256179at2759"/>
<dbReference type="SUPFAM" id="SSF51045">
    <property type="entry name" value="WW domain"/>
    <property type="match status" value="1"/>
</dbReference>
<dbReference type="InterPro" id="IPR051210">
    <property type="entry name" value="Ub_ligase/GEF_domain"/>
</dbReference>
<feature type="repeat" description="RCC1" evidence="2">
    <location>
        <begin position="455"/>
        <end position="511"/>
    </location>
</feature>
<dbReference type="PROSITE" id="PS00626">
    <property type="entry name" value="RCC1_2"/>
    <property type="match status" value="2"/>
</dbReference>
<dbReference type="InterPro" id="IPR001202">
    <property type="entry name" value="WW_dom"/>
</dbReference>
<feature type="repeat" description="RCC1" evidence="2">
    <location>
        <begin position="321"/>
        <end position="389"/>
    </location>
</feature>
<dbReference type="EMBL" id="RCML01000382">
    <property type="protein sequence ID" value="KAG2978679.1"/>
    <property type="molecule type" value="Genomic_DNA"/>
</dbReference>
<evidence type="ECO:0000313" key="5">
    <source>
        <dbReference type="EMBL" id="KAG2855353.1"/>
    </source>
</evidence>
<evidence type="ECO:0000256" key="1">
    <source>
        <dbReference type="ARBA" id="ARBA00022737"/>
    </source>
</evidence>
<dbReference type="VEuPathDB" id="FungiDB:PC110_g15244"/>
<feature type="domain" description="WW" evidence="4">
    <location>
        <begin position="894"/>
        <end position="914"/>
    </location>
</feature>
<keyword evidence="10" id="KW-1185">Reference proteome</keyword>
<dbReference type="InterPro" id="IPR036020">
    <property type="entry name" value="WW_dom_sf"/>
</dbReference>
<feature type="repeat" description="RCC1" evidence="2">
    <location>
        <begin position="260"/>
        <end position="315"/>
    </location>
</feature>
<proteinExistence type="predicted"/>
<feature type="region of interest" description="Disordered" evidence="3">
    <location>
        <begin position="920"/>
        <end position="940"/>
    </location>
</feature>
<dbReference type="Gene3D" id="2.130.10.30">
    <property type="entry name" value="Regulator of chromosome condensation 1/beta-lactamase-inhibitor protein II"/>
    <property type="match status" value="2"/>
</dbReference>
<dbReference type="InterPro" id="IPR000408">
    <property type="entry name" value="Reg_chr_condens"/>
</dbReference>
<evidence type="ECO:0000313" key="9">
    <source>
        <dbReference type="EMBL" id="RAW28372.1"/>
    </source>
</evidence>
<reference evidence="9 10" key="1">
    <citation type="submission" date="2018-01" db="EMBL/GenBank/DDBJ databases">
        <title>Draft genome of the strawberry crown rot pathogen Phytophthora cactorum.</title>
        <authorList>
            <person name="Armitage A.D."/>
            <person name="Lysoe E."/>
            <person name="Nellist C.F."/>
            <person name="Harrison R.J."/>
            <person name="Brurberg M.B."/>
        </authorList>
    </citation>
    <scope>NUCLEOTIDE SEQUENCE [LARGE SCALE GENOMIC DNA]</scope>
    <source>
        <strain evidence="9 10">10300</strain>
    </source>
</reference>
<keyword evidence="1" id="KW-0677">Repeat</keyword>
<feature type="region of interest" description="Disordered" evidence="3">
    <location>
        <begin position="1"/>
        <end position="37"/>
    </location>
</feature>
<dbReference type="Pfam" id="PF00612">
    <property type="entry name" value="IQ"/>
    <property type="match status" value="2"/>
</dbReference>
<evidence type="ECO:0000256" key="2">
    <source>
        <dbReference type="PROSITE-ProRule" id="PRU00235"/>
    </source>
</evidence>
<protein>
    <recommendedName>
        <fullName evidence="4">WW domain-containing protein</fullName>
    </recommendedName>
</protein>